<comment type="caution">
    <text evidence="1">The sequence shown here is derived from an EMBL/GenBank/DDBJ whole genome shotgun (WGS) entry which is preliminary data.</text>
</comment>
<dbReference type="Pfam" id="PF13826">
    <property type="entry name" value="Monooxy_af470-like"/>
    <property type="match status" value="1"/>
</dbReference>
<dbReference type="Proteomes" id="UP000189761">
    <property type="component" value="Unassembled WGS sequence"/>
</dbReference>
<evidence type="ECO:0000313" key="2">
    <source>
        <dbReference type="Proteomes" id="UP000189761"/>
    </source>
</evidence>
<dbReference type="InterPro" id="IPR011008">
    <property type="entry name" value="Dimeric_a/b-barrel"/>
</dbReference>
<dbReference type="EMBL" id="MTLA01000027">
    <property type="protein sequence ID" value="OOP69908.1"/>
    <property type="molecule type" value="Genomic_DNA"/>
</dbReference>
<dbReference type="Gene3D" id="3.30.70.100">
    <property type="match status" value="1"/>
</dbReference>
<dbReference type="PANTHER" id="PTHR37811:SF2">
    <property type="entry name" value="ABM DOMAIN-CONTAINING PROTEIN"/>
    <property type="match status" value="1"/>
</dbReference>
<dbReference type="PANTHER" id="PTHR37811">
    <property type="entry name" value="BLL5343 PROTEIN"/>
    <property type="match status" value="1"/>
</dbReference>
<accession>A0A8E2LFZ5</accession>
<name>A0A8E2LFZ5_9BACI</name>
<dbReference type="GeneID" id="79865872"/>
<dbReference type="SUPFAM" id="SSF54909">
    <property type="entry name" value="Dimeric alpha+beta barrel"/>
    <property type="match status" value="1"/>
</dbReference>
<keyword evidence="1" id="KW-0560">Oxidoreductase</keyword>
<proteinExistence type="predicted"/>
<keyword evidence="1" id="KW-0503">Monooxygenase</keyword>
<evidence type="ECO:0000313" key="1">
    <source>
        <dbReference type="EMBL" id="OOP69908.1"/>
    </source>
</evidence>
<dbReference type="GO" id="GO:0004497">
    <property type="term" value="F:monooxygenase activity"/>
    <property type="evidence" value="ECO:0007669"/>
    <property type="project" value="UniProtKB-KW"/>
</dbReference>
<sequence length="108" mass="12696">MNGNKKIKQPPYYAVIFTSERTEGDNGYEKMSQAIEELATKQQGYLGMESARNNGIGITISYWETLEDIKNWKEHSTHKIAQDRGKKEWYKNYTVRVCKVEKDYSFEM</sequence>
<dbReference type="AlphaFoldDB" id="A0A8E2LFZ5"/>
<gene>
    <name evidence="1" type="ORF">BWZ43_02590</name>
</gene>
<keyword evidence="2" id="KW-1185">Reference proteome</keyword>
<protein>
    <submittedName>
        <fullName evidence="1">Antibiotic biosynthesis monooxygenase</fullName>
    </submittedName>
</protein>
<dbReference type="InterPro" id="IPR025444">
    <property type="entry name" value="Monooxy_af470"/>
</dbReference>
<dbReference type="RefSeq" id="WP_058005887.1">
    <property type="nucleotide sequence ID" value="NZ_BOQX01000001.1"/>
</dbReference>
<organism evidence="1 2">
    <name type="scientific">Heyndrickxia oleronia</name>
    <dbReference type="NCBI Taxonomy" id="38875"/>
    <lineage>
        <taxon>Bacteria</taxon>
        <taxon>Bacillati</taxon>
        <taxon>Bacillota</taxon>
        <taxon>Bacilli</taxon>
        <taxon>Bacillales</taxon>
        <taxon>Bacillaceae</taxon>
        <taxon>Heyndrickxia</taxon>
    </lineage>
</organism>
<dbReference type="InterPro" id="IPR052936">
    <property type="entry name" value="Jasmonate_Hydroxylase-like"/>
</dbReference>
<reference evidence="1 2" key="1">
    <citation type="submission" date="2017-01" db="EMBL/GenBank/DDBJ databases">
        <title>Draft genome sequence of Bacillus oleronius.</title>
        <authorList>
            <person name="Allam M."/>
        </authorList>
    </citation>
    <scope>NUCLEOTIDE SEQUENCE [LARGE SCALE GENOMIC DNA]</scope>
    <source>
        <strain evidence="1 2">DSM 9356</strain>
    </source>
</reference>